<feature type="transmembrane region" description="Helical" evidence="8">
    <location>
        <begin position="177"/>
        <end position="196"/>
    </location>
</feature>
<dbReference type="Gene3D" id="3.40.50.300">
    <property type="entry name" value="P-loop containing nucleotide triphosphate hydrolases"/>
    <property type="match status" value="1"/>
</dbReference>
<evidence type="ECO:0000259" key="10">
    <source>
        <dbReference type="PROSITE" id="PS50929"/>
    </source>
</evidence>
<dbReference type="InterPro" id="IPR003439">
    <property type="entry name" value="ABC_transporter-like_ATP-bd"/>
</dbReference>
<dbReference type="InterPro" id="IPR003593">
    <property type="entry name" value="AAA+_ATPase"/>
</dbReference>
<feature type="compositionally biased region" description="Basic and acidic residues" evidence="7">
    <location>
        <begin position="562"/>
        <end position="575"/>
    </location>
</feature>
<dbReference type="EMBL" id="DXDD01000142">
    <property type="protein sequence ID" value="HIY61276.1"/>
    <property type="molecule type" value="Genomic_DNA"/>
</dbReference>
<dbReference type="InterPro" id="IPR039421">
    <property type="entry name" value="Type_1_exporter"/>
</dbReference>
<sequence length="649" mass="72763">MKNREIWDQFSLIQDYCKAGYRKTVVSAVGLSLLDGVRPFITTVLLGLLIDGVYAGASFPELLRLALTALGLECLCYCLSSILTEIHNQKHDFIYEQQNGLLNRRLLFMNYPHLEEAQTHTLLHTIRNAGTDHGLIGLVLDDWKEFLKALTAIVSALVIAFPLFTRVRPLSEGFLNSWLASLLLFAVIAGLVYFSFRVDIRYGKRIRDAHKKRASDESLLEHYMGIFETAERQKDLRLYGQQELIGRQTDEASGRVQKEVDAEAALAARGELLRRAATALIGLLVYLFAGLRAFLGLITIGSVVTYAAGIVQMSQALADLMQVIASVRTHAPYCHDYVRFRKLEGQKAEGRKQPQQGEEGRFHVEFDHVSFRYPGSEEEVLRDLNLSFDTGRKLAIVGKNGSGKTTFIKLLCRLYEPARGCIRVNGTDIREYDADVYNDLLAVVFQDFRIFSFEVGENIAGSADPDEKRVWDALDRAGLTDRAQMMERGLHTFVGKEYDESGVNFSGGERQKMAIARAIYKDAPFVIMDEPTAALDPVSEYEVYAGFDQMIGGKKNGGIRQETPDARRTEGRAGQKENGSGKAALYISHRLASCRFCQDILVFDGGRVIQRGSHEQLIGEEGLYRQMWDAQAQYYKRPENESAVSIAGE</sequence>
<dbReference type="InterPro" id="IPR027417">
    <property type="entry name" value="P-loop_NTPase"/>
</dbReference>
<dbReference type="Proteomes" id="UP000824007">
    <property type="component" value="Unassembled WGS sequence"/>
</dbReference>
<organism evidence="11 12">
    <name type="scientific">Candidatus Eisenbergiella pullistercoris</name>
    <dbReference type="NCBI Taxonomy" id="2838555"/>
    <lineage>
        <taxon>Bacteria</taxon>
        <taxon>Bacillati</taxon>
        <taxon>Bacillota</taxon>
        <taxon>Clostridia</taxon>
        <taxon>Lachnospirales</taxon>
        <taxon>Lachnospiraceae</taxon>
        <taxon>Eisenbergiella</taxon>
    </lineage>
</organism>
<keyword evidence="6 8" id="KW-0472">Membrane</keyword>
<comment type="caution">
    <text evidence="11">The sequence shown here is derived from an EMBL/GenBank/DDBJ whole genome shotgun (WGS) entry which is preliminary data.</text>
</comment>
<reference evidence="11" key="1">
    <citation type="journal article" date="2021" name="PeerJ">
        <title>Extensive microbial diversity within the chicken gut microbiome revealed by metagenomics and culture.</title>
        <authorList>
            <person name="Gilroy R."/>
            <person name="Ravi A."/>
            <person name="Getino M."/>
            <person name="Pursley I."/>
            <person name="Horton D.L."/>
            <person name="Alikhan N.F."/>
            <person name="Baker D."/>
            <person name="Gharbi K."/>
            <person name="Hall N."/>
            <person name="Watson M."/>
            <person name="Adriaenssens E.M."/>
            <person name="Foster-Nyarko E."/>
            <person name="Jarju S."/>
            <person name="Secka A."/>
            <person name="Antonio M."/>
            <person name="Oren A."/>
            <person name="Chaudhuri R.R."/>
            <person name="La Ragione R."/>
            <person name="Hildebrand F."/>
            <person name="Pallen M.J."/>
        </authorList>
    </citation>
    <scope>NUCLEOTIDE SEQUENCE</scope>
    <source>
        <strain evidence="11">ChiSxjej3B15-24422</strain>
    </source>
</reference>
<dbReference type="InterPro" id="IPR011527">
    <property type="entry name" value="ABC1_TM_dom"/>
</dbReference>
<gene>
    <name evidence="11" type="ORF">H9831_11470</name>
</gene>
<dbReference type="Gene3D" id="1.20.1560.10">
    <property type="entry name" value="ABC transporter type 1, transmembrane domain"/>
    <property type="match status" value="1"/>
</dbReference>
<feature type="region of interest" description="Disordered" evidence="7">
    <location>
        <begin position="555"/>
        <end position="579"/>
    </location>
</feature>
<keyword evidence="2 8" id="KW-0812">Transmembrane</keyword>
<dbReference type="GO" id="GO:0140359">
    <property type="term" value="F:ABC-type transporter activity"/>
    <property type="evidence" value="ECO:0007669"/>
    <property type="project" value="InterPro"/>
</dbReference>
<dbReference type="GO" id="GO:0005524">
    <property type="term" value="F:ATP binding"/>
    <property type="evidence" value="ECO:0007669"/>
    <property type="project" value="UniProtKB-KW"/>
</dbReference>
<accession>A0A9D1YR35</accession>
<dbReference type="SUPFAM" id="SSF90123">
    <property type="entry name" value="ABC transporter transmembrane region"/>
    <property type="match status" value="1"/>
</dbReference>
<dbReference type="PROSITE" id="PS00211">
    <property type="entry name" value="ABC_TRANSPORTER_1"/>
    <property type="match status" value="1"/>
</dbReference>
<feature type="domain" description="ABC transmembrane type-1" evidence="10">
    <location>
        <begin position="146"/>
        <end position="329"/>
    </location>
</feature>
<evidence type="ECO:0000256" key="2">
    <source>
        <dbReference type="ARBA" id="ARBA00022692"/>
    </source>
</evidence>
<feature type="domain" description="ABC transporter" evidence="9">
    <location>
        <begin position="364"/>
        <end position="630"/>
    </location>
</feature>
<dbReference type="AlphaFoldDB" id="A0A9D1YR35"/>
<dbReference type="GO" id="GO:0034040">
    <property type="term" value="F:ATPase-coupled lipid transmembrane transporter activity"/>
    <property type="evidence" value="ECO:0007669"/>
    <property type="project" value="TreeGrafter"/>
</dbReference>
<dbReference type="InterPro" id="IPR017871">
    <property type="entry name" value="ABC_transporter-like_CS"/>
</dbReference>
<proteinExistence type="predicted"/>
<reference evidence="11" key="2">
    <citation type="submission" date="2021-04" db="EMBL/GenBank/DDBJ databases">
        <authorList>
            <person name="Gilroy R."/>
        </authorList>
    </citation>
    <scope>NUCLEOTIDE SEQUENCE</scope>
    <source>
        <strain evidence="11">ChiSxjej3B15-24422</strain>
    </source>
</reference>
<feature type="transmembrane region" description="Helical" evidence="8">
    <location>
        <begin position="146"/>
        <end position="165"/>
    </location>
</feature>
<evidence type="ECO:0000256" key="6">
    <source>
        <dbReference type="ARBA" id="ARBA00023136"/>
    </source>
</evidence>
<dbReference type="PANTHER" id="PTHR24221:SF646">
    <property type="entry name" value="HAEMOLYSIN SECRETION ATP-BINDING PROTEIN"/>
    <property type="match status" value="1"/>
</dbReference>
<comment type="subcellular location">
    <subcellularLocation>
        <location evidence="1">Cell membrane</location>
        <topology evidence="1">Multi-pass membrane protein</topology>
    </subcellularLocation>
</comment>
<evidence type="ECO:0000256" key="1">
    <source>
        <dbReference type="ARBA" id="ARBA00004651"/>
    </source>
</evidence>
<evidence type="ECO:0000313" key="12">
    <source>
        <dbReference type="Proteomes" id="UP000824007"/>
    </source>
</evidence>
<keyword evidence="5 8" id="KW-1133">Transmembrane helix</keyword>
<keyword evidence="3" id="KW-0547">Nucleotide-binding</keyword>
<protein>
    <submittedName>
        <fullName evidence="11">ABC transporter ATP-binding protein/permease</fullName>
    </submittedName>
</protein>
<dbReference type="PANTHER" id="PTHR24221">
    <property type="entry name" value="ATP-BINDING CASSETTE SUB-FAMILY B"/>
    <property type="match status" value="1"/>
</dbReference>
<evidence type="ECO:0000256" key="8">
    <source>
        <dbReference type="SAM" id="Phobius"/>
    </source>
</evidence>
<keyword evidence="4 11" id="KW-0067">ATP-binding</keyword>
<name>A0A9D1YR35_9FIRM</name>
<evidence type="ECO:0000256" key="4">
    <source>
        <dbReference type="ARBA" id="ARBA00022840"/>
    </source>
</evidence>
<feature type="transmembrane region" description="Helical" evidence="8">
    <location>
        <begin position="279"/>
        <end position="308"/>
    </location>
</feature>
<dbReference type="SUPFAM" id="SSF52540">
    <property type="entry name" value="P-loop containing nucleoside triphosphate hydrolases"/>
    <property type="match status" value="2"/>
</dbReference>
<feature type="transmembrane region" description="Helical" evidence="8">
    <location>
        <begin position="62"/>
        <end position="83"/>
    </location>
</feature>
<dbReference type="SMART" id="SM00382">
    <property type="entry name" value="AAA"/>
    <property type="match status" value="1"/>
</dbReference>
<dbReference type="GO" id="GO:0005886">
    <property type="term" value="C:plasma membrane"/>
    <property type="evidence" value="ECO:0007669"/>
    <property type="project" value="UniProtKB-SubCell"/>
</dbReference>
<dbReference type="Pfam" id="PF00005">
    <property type="entry name" value="ABC_tran"/>
    <property type="match status" value="1"/>
</dbReference>
<evidence type="ECO:0000259" key="9">
    <source>
        <dbReference type="PROSITE" id="PS50893"/>
    </source>
</evidence>
<evidence type="ECO:0000256" key="7">
    <source>
        <dbReference type="SAM" id="MobiDB-lite"/>
    </source>
</evidence>
<evidence type="ECO:0000256" key="3">
    <source>
        <dbReference type="ARBA" id="ARBA00022741"/>
    </source>
</evidence>
<dbReference type="GO" id="GO:0016887">
    <property type="term" value="F:ATP hydrolysis activity"/>
    <property type="evidence" value="ECO:0007669"/>
    <property type="project" value="InterPro"/>
</dbReference>
<evidence type="ECO:0000313" key="11">
    <source>
        <dbReference type="EMBL" id="HIY61276.1"/>
    </source>
</evidence>
<dbReference type="PROSITE" id="PS50893">
    <property type="entry name" value="ABC_TRANSPORTER_2"/>
    <property type="match status" value="1"/>
</dbReference>
<evidence type="ECO:0000256" key="5">
    <source>
        <dbReference type="ARBA" id="ARBA00022989"/>
    </source>
</evidence>
<dbReference type="InterPro" id="IPR036640">
    <property type="entry name" value="ABC1_TM_sf"/>
</dbReference>
<dbReference type="PROSITE" id="PS50929">
    <property type="entry name" value="ABC_TM1F"/>
    <property type="match status" value="1"/>
</dbReference>
<feature type="transmembrane region" description="Helical" evidence="8">
    <location>
        <begin position="28"/>
        <end position="50"/>
    </location>
</feature>